<reference evidence="1" key="1">
    <citation type="submission" date="2022-04" db="EMBL/GenBank/DDBJ databases">
        <title>Genome of the entomopathogenic fungus Entomophthora muscae.</title>
        <authorList>
            <person name="Elya C."/>
            <person name="Lovett B.R."/>
            <person name="Lee E."/>
            <person name="Macias A.M."/>
            <person name="Hajek A.E."/>
            <person name="De Bivort B.L."/>
            <person name="Kasson M.T."/>
            <person name="De Fine Licht H.H."/>
            <person name="Stajich J.E."/>
        </authorList>
    </citation>
    <scope>NUCLEOTIDE SEQUENCE</scope>
    <source>
        <strain evidence="1">Berkeley</strain>
    </source>
</reference>
<name>A0ACC2THB5_9FUNG</name>
<keyword evidence="2" id="KW-1185">Reference proteome</keyword>
<gene>
    <name evidence="1" type="ORF">DSO57_1010747</name>
</gene>
<dbReference type="EMBL" id="QTSX02002876">
    <property type="protein sequence ID" value="KAJ9073987.1"/>
    <property type="molecule type" value="Genomic_DNA"/>
</dbReference>
<protein>
    <submittedName>
        <fullName evidence="1">Uncharacterized protein</fullName>
    </submittedName>
</protein>
<accession>A0ACC2THB5</accession>
<proteinExistence type="predicted"/>
<evidence type="ECO:0000313" key="1">
    <source>
        <dbReference type="EMBL" id="KAJ9073987.1"/>
    </source>
</evidence>
<organism evidence="1 2">
    <name type="scientific">Entomophthora muscae</name>
    <dbReference type="NCBI Taxonomy" id="34485"/>
    <lineage>
        <taxon>Eukaryota</taxon>
        <taxon>Fungi</taxon>
        <taxon>Fungi incertae sedis</taxon>
        <taxon>Zoopagomycota</taxon>
        <taxon>Entomophthoromycotina</taxon>
        <taxon>Entomophthoromycetes</taxon>
        <taxon>Entomophthorales</taxon>
        <taxon>Entomophthoraceae</taxon>
        <taxon>Entomophthora</taxon>
    </lineage>
</organism>
<dbReference type="Proteomes" id="UP001165960">
    <property type="component" value="Unassembled WGS sequence"/>
</dbReference>
<sequence>MNDISILVLKTQELNPSSQKADQTLQTSPGPANPLNHRLESVNYSAIRQPATENPPKTTQVTQSGQETTHSLNCKTKLTSYSETRQPPKDNSPNVHQIDVNLEPPKTQTYAEVAACLKEVKTKPIFNLANNHQQLPVSRPEGVVQFDYSEQAQPGSVAIETPSQDPRPASALSANPNPAKIKEAKSQGIKTLATTRPPHSPETNLLNCPRHYTVPREPPLDLCILLNTPNLAYSEYNLETILIADPLARTRETKYIGQEGKWYKRPPRLFKDKYNYLPAYFVPMTPPLTVTVSSIMLGIVRPSKKAQKAGKPVLKLTKLTDLNQMVN</sequence>
<comment type="caution">
    <text evidence="1">The sequence shown here is derived from an EMBL/GenBank/DDBJ whole genome shotgun (WGS) entry which is preliminary data.</text>
</comment>
<evidence type="ECO:0000313" key="2">
    <source>
        <dbReference type="Proteomes" id="UP001165960"/>
    </source>
</evidence>